<keyword evidence="1" id="KW-0472">Membrane</keyword>
<protein>
    <submittedName>
        <fullName evidence="2">Uncharacterized protein</fullName>
    </submittedName>
</protein>
<proteinExistence type="predicted"/>
<feature type="transmembrane region" description="Helical" evidence="1">
    <location>
        <begin position="23"/>
        <end position="43"/>
    </location>
</feature>
<name>A0A1F7XAF5_9BACT</name>
<keyword evidence="1" id="KW-0812">Transmembrane</keyword>
<dbReference type="Proteomes" id="UP000177053">
    <property type="component" value="Unassembled WGS sequence"/>
</dbReference>
<accession>A0A1F7XAF5</accession>
<evidence type="ECO:0000313" key="3">
    <source>
        <dbReference type="Proteomes" id="UP000177053"/>
    </source>
</evidence>
<evidence type="ECO:0000313" key="2">
    <source>
        <dbReference type="EMBL" id="OGM11997.1"/>
    </source>
</evidence>
<dbReference type="AlphaFoldDB" id="A0A1F7XAF5"/>
<dbReference type="EMBL" id="MGFS01000006">
    <property type="protein sequence ID" value="OGM11997.1"/>
    <property type="molecule type" value="Genomic_DNA"/>
</dbReference>
<sequence>MDEPHILVGKEKQPPKSLPQQNILMLTALALVFILSFIIGFTYKSRQLLKTISQSNPNLPTPASINLTPTPDLVANWKTYTNTKIGYTLKYPKAEDITSCQIKKDYEVDEFSDTVKIIPETCLAHRFIIFHQSNPEKLDPFEYFMQGNYKCEQLTDDSYNCKRHFTIKYKGPDLDSEYQVSKIKIGGKDSIYAKVIKAPSDSHDLVIIPVQEDIVINISLNSSQITKQILSTIWFLERDKSTTTEELKIFMDPNNIFSVQYPGNWFIHQLLNQKVSLSPSPIVDCGRCISITLELIQEKIPITHEPFLDYKPEGPTPTWIPAKKYPMNLYNAYFYEGTVHAGEIKIVHIETPDKTGYVELNLIYPKEQKLEAEKFFNQILSTFEFLD</sequence>
<gene>
    <name evidence="2" type="ORF">A2Z22_04930</name>
</gene>
<organism evidence="2 3">
    <name type="scientific">Candidatus Woesebacteria bacterium RBG_16_34_12</name>
    <dbReference type="NCBI Taxonomy" id="1802480"/>
    <lineage>
        <taxon>Bacteria</taxon>
        <taxon>Candidatus Woeseibacteriota</taxon>
    </lineage>
</organism>
<keyword evidence="1" id="KW-1133">Transmembrane helix</keyword>
<comment type="caution">
    <text evidence="2">The sequence shown here is derived from an EMBL/GenBank/DDBJ whole genome shotgun (WGS) entry which is preliminary data.</text>
</comment>
<reference evidence="2 3" key="1">
    <citation type="journal article" date="2016" name="Nat. Commun.">
        <title>Thousands of microbial genomes shed light on interconnected biogeochemical processes in an aquifer system.</title>
        <authorList>
            <person name="Anantharaman K."/>
            <person name="Brown C.T."/>
            <person name="Hug L.A."/>
            <person name="Sharon I."/>
            <person name="Castelle C.J."/>
            <person name="Probst A.J."/>
            <person name="Thomas B.C."/>
            <person name="Singh A."/>
            <person name="Wilkins M.J."/>
            <person name="Karaoz U."/>
            <person name="Brodie E.L."/>
            <person name="Williams K.H."/>
            <person name="Hubbard S.S."/>
            <person name="Banfield J.F."/>
        </authorList>
    </citation>
    <scope>NUCLEOTIDE SEQUENCE [LARGE SCALE GENOMIC DNA]</scope>
</reference>
<evidence type="ECO:0000256" key="1">
    <source>
        <dbReference type="SAM" id="Phobius"/>
    </source>
</evidence>